<evidence type="ECO:0000313" key="10">
    <source>
        <dbReference type="Proteomes" id="UP001160301"/>
    </source>
</evidence>
<keyword evidence="10" id="KW-1185">Reference proteome</keyword>
<evidence type="ECO:0000256" key="1">
    <source>
        <dbReference type="ARBA" id="ARBA00004162"/>
    </source>
</evidence>
<feature type="compositionally biased region" description="Low complexity" evidence="8">
    <location>
        <begin position="17"/>
        <end position="34"/>
    </location>
</feature>
<keyword evidence="6" id="KW-0472">Membrane</keyword>
<reference evidence="9 10" key="1">
    <citation type="submission" date="2023-04" db="EMBL/GenBank/DDBJ databases">
        <title>The genome sequence of Polyangium sorediatum DSM14670.</title>
        <authorList>
            <person name="Zhang X."/>
        </authorList>
    </citation>
    <scope>NUCLEOTIDE SEQUENCE [LARGE SCALE GENOMIC DNA]</scope>
    <source>
        <strain evidence="9 10">DSM 14670</strain>
    </source>
</reference>
<evidence type="ECO:0000256" key="3">
    <source>
        <dbReference type="ARBA" id="ARBA00022475"/>
    </source>
</evidence>
<dbReference type="Pfam" id="PF02472">
    <property type="entry name" value="ExbD"/>
    <property type="match status" value="1"/>
</dbReference>
<name>A0ABT6P3J3_9BACT</name>
<evidence type="ECO:0000256" key="6">
    <source>
        <dbReference type="ARBA" id="ARBA00023136"/>
    </source>
</evidence>
<dbReference type="EMBL" id="JARZHI010000052">
    <property type="protein sequence ID" value="MDI1435114.1"/>
    <property type="molecule type" value="Genomic_DNA"/>
</dbReference>
<gene>
    <name evidence="9" type="ORF">QHF89_36760</name>
</gene>
<keyword evidence="5" id="KW-1133">Transmembrane helix</keyword>
<protein>
    <submittedName>
        <fullName evidence="9">Biopolymer transporter ExbD</fullName>
    </submittedName>
</protein>
<evidence type="ECO:0000256" key="5">
    <source>
        <dbReference type="ARBA" id="ARBA00022989"/>
    </source>
</evidence>
<dbReference type="InterPro" id="IPR003400">
    <property type="entry name" value="ExbD"/>
</dbReference>
<organism evidence="9 10">
    <name type="scientific">Polyangium sorediatum</name>
    <dbReference type="NCBI Taxonomy" id="889274"/>
    <lineage>
        <taxon>Bacteria</taxon>
        <taxon>Pseudomonadati</taxon>
        <taxon>Myxococcota</taxon>
        <taxon>Polyangia</taxon>
        <taxon>Polyangiales</taxon>
        <taxon>Polyangiaceae</taxon>
        <taxon>Polyangium</taxon>
    </lineage>
</organism>
<keyword evidence="3" id="KW-1003">Cell membrane</keyword>
<evidence type="ECO:0000313" key="9">
    <source>
        <dbReference type="EMBL" id="MDI1435114.1"/>
    </source>
</evidence>
<comment type="similarity">
    <text evidence="2 7">Belongs to the ExbD/TolR family.</text>
</comment>
<evidence type="ECO:0000256" key="2">
    <source>
        <dbReference type="ARBA" id="ARBA00005811"/>
    </source>
</evidence>
<keyword evidence="7" id="KW-0653">Protein transport</keyword>
<keyword evidence="4 7" id="KW-0812">Transmembrane</keyword>
<evidence type="ECO:0000256" key="7">
    <source>
        <dbReference type="RuleBase" id="RU003879"/>
    </source>
</evidence>
<sequence>MSTEDTFEPEAAQDSGPNAPRSAPNQRPRAPQPQKGSLVKYKAALRKAKRKNAREPEIDFLNITAMLDLMTIILVFLLKSLASSAGAIPQSDDLRLPQSVMVGEPSDEGVLVVVSKTQILVGEESTPVVTLPSREQLAQSGIDAKHKRSGPNDLYIVPLANSLQHAREIDKAVRAAKGLDPSTSEARIVADKTTPYRLLIEVLYTLGQSEFGKYHLMILSGKK</sequence>
<accession>A0ABT6P3J3</accession>
<feature type="region of interest" description="Disordered" evidence="8">
    <location>
        <begin position="1"/>
        <end position="38"/>
    </location>
</feature>
<dbReference type="RefSeq" id="WP_136967458.1">
    <property type="nucleotide sequence ID" value="NZ_JARZHI010000052.1"/>
</dbReference>
<evidence type="ECO:0000256" key="8">
    <source>
        <dbReference type="SAM" id="MobiDB-lite"/>
    </source>
</evidence>
<evidence type="ECO:0000256" key="4">
    <source>
        <dbReference type="ARBA" id="ARBA00022692"/>
    </source>
</evidence>
<proteinExistence type="inferred from homology"/>
<keyword evidence="7" id="KW-0813">Transport</keyword>
<dbReference type="Proteomes" id="UP001160301">
    <property type="component" value="Unassembled WGS sequence"/>
</dbReference>
<comment type="caution">
    <text evidence="9">The sequence shown here is derived from an EMBL/GenBank/DDBJ whole genome shotgun (WGS) entry which is preliminary data.</text>
</comment>
<comment type="subcellular location">
    <subcellularLocation>
        <location evidence="1">Cell membrane</location>
        <topology evidence="1">Single-pass membrane protein</topology>
    </subcellularLocation>
    <subcellularLocation>
        <location evidence="7">Cell membrane</location>
        <topology evidence="7">Single-pass type II membrane protein</topology>
    </subcellularLocation>
</comment>